<dbReference type="STRING" id="1416801.SAMN05192553_10648"/>
<evidence type="ECO:0000259" key="2">
    <source>
        <dbReference type="Pfam" id="PF16586"/>
    </source>
</evidence>
<feature type="domain" description="DUF5060" evidence="2">
    <location>
        <begin position="33"/>
        <end position="117"/>
    </location>
</feature>
<dbReference type="RefSeq" id="WP_092177037.1">
    <property type="nucleotide sequence ID" value="NZ_FNZH01000006.1"/>
</dbReference>
<dbReference type="EMBL" id="FNZH01000006">
    <property type="protein sequence ID" value="SEJ60955.1"/>
    <property type="molecule type" value="Genomic_DNA"/>
</dbReference>
<dbReference type="InterPro" id="IPR032260">
    <property type="entry name" value="DUF5060"/>
</dbReference>
<keyword evidence="1" id="KW-0732">Signal</keyword>
<dbReference type="AlphaFoldDB" id="A0A1H7AIW2"/>
<name>A0A1H7AIW2_9BACT</name>
<evidence type="ECO:0000313" key="3">
    <source>
        <dbReference type="EMBL" id="SEJ60955.1"/>
    </source>
</evidence>
<feature type="chain" id="PRO_5011553740" description="DUF5060 domain-containing protein" evidence="1">
    <location>
        <begin position="24"/>
        <end position="657"/>
    </location>
</feature>
<protein>
    <recommendedName>
        <fullName evidence="2">DUF5060 domain-containing protein</fullName>
    </recommendedName>
</protein>
<evidence type="ECO:0000313" key="4">
    <source>
        <dbReference type="Proteomes" id="UP000199403"/>
    </source>
</evidence>
<evidence type="ECO:0000256" key="1">
    <source>
        <dbReference type="SAM" id="SignalP"/>
    </source>
</evidence>
<organism evidence="3 4">
    <name type="scientific">Cyclobacterium xiamenense</name>
    <dbReference type="NCBI Taxonomy" id="1297121"/>
    <lineage>
        <taxon>Bacteria</taxon>
        <taxon>Pseudomonadati</taxon>
        <taxon>Bacteroidota</taxon>
        <taxon>Cytophagia</taxon>
        <taxon>Cytophagales</taxon>
        <taxon>Cyclobacteriaceae</taxon>
        <taxon>Cyclobacterium</taxon>
    </lineage>
</organism>
<dbReference type="Pfam" id="PF16586">
    <property type="entry name" value="DUF5060"/>
    <property type="match status" value="1"/>
</dbReference>
<keyword evidence="4" id="KW-1185">Reference proteome</keyword>
<accession>A0A1H7AIW2</accession>
<gene>
    <name evidence="3" type="ORF">SAMN05192553_10648</name>
</gene>
<proteinExistence type="predicted"/>
<sequence>MKKMTRITNVVLLLLTYQGFLVAQTTGQIDGELKKWHPISITFDGPEVSETDAYNPFMGYRLNVTFRHEGGELVYQVPGYFAADGNAGETSATSGNKWRVHFNVPQTGQWSYQASFRMGENIAVNASSTAGEPVSFNGATGTFSIADTDKSGVDHRGKGVLRYVGEHYLRFDNGEWFMKGGADAPETLLGYTDFDGTYTHTGLSKDAGDVLIWGTTQHKDGRGATPLKKYEAHVRDWKEGDPVWQGTKGKGLIGGLNYLSAKGMNAVSFLTLSAGGDGKNTWPWISHTEVDRYDVSKLDQWETVFSHADKLGLFLHFKTHENENDQLLNGGKLGPERKLYYRELIARFSHHHALNWNLGEEHDLWDELNDPEQLNAKADAMYLHSLDPYDHPVVTHTFPNQYQQSYTPLLGYEYFEGPSIQTNSMRPWHNFEVISYWVNASRQTGRKWNVSMDEAGTGALGVTTDDYDDNYNQDEARATYWATIAAGGDGVEWYFGYAEEQNDLNMEDWRSRDALWDYTRHAMDFFKTNRIPFWEMENANALTRSERDFVFAENGELYVIYLPAGGGAALNLQEHAGTYTVDWYNPRTGGALQKGKEMVIEQTYSREPASVLSALPTIKKPRVQGGNVTEVSGPGWVNLGMPPADPKEDWVILVRKK</sequence>
<reference evidence="4" key="1">
    <citation type="submission" date="2016-10" db="EMBL/GenBank/DDBJ databases">
        <authorList>
            <person name="Varghese N."/>
            <person name="Submissions S."/>
        </authorList>
    </citation>
    <scope>NUCLEOTIDE SEQUENCE [LARGE SCALE GENOMIC DNA]</scope>
    <source>
        <strain evidence="4">IBRC-M 10761</strain>
    </source>
</reference>
<dbReference type="InterPro" id="IPR013783">
    <property type="entry name" value="Ig-like_fold"/>
</dbReference>
<dbReference type="Gene3D" id="2.60.40.10">
    <property type="entry name" value="Immunoglobulins"/>
    <property type="match status" value="1"/>
</dbReference>
<dbReference type="OrthoDB" id="266054at2"/>
<dbReference type="Proteomes" id="UP000199403">
    <property type="component" value="Unassembled WGS sequence"/>
</dbReference>
<feature type="signal peptide" evidence="1">
    <location>
        <begin position="1"/>
        <end position="23"/>
    </location>
</feature>
<dbReference type="Gene3D" id="3.20.20.80">
    <property type="entry name" value="Glycosidases"/>
    <property type="match status" value="1"/>
</dbReference>